<proteinExistence type="predicted"/>
<dbReference type="Gene3D" id="1.10.10.60">
    <property type="entry name" value="Homeodomain-like"/>
    <property type="match status" value="2"/>
</dbReference>
<reference evidence="5" key="1">
    <citation type="submission" date="2020-10" db="EMBL/GenBank/DDBJ databases">
        <authorList>
            <person name="Gilroy R."/>
        </authorList>
    </citation>
    <scope>NUCLEOTIDE SEQUENCE</scope>
    <source>
        <strain evidence="5">E3-2379</strain>
    </source>
</reference>
<dbReference type="Proteomes" id="UP000823618">
    <property type="component" value="Unassembled WGS sequence"/>
</dbReference>
<feature type="domain" description="HTH araC/xylS-type" evidence="4">
    <location>
        <begin position="169"/>
        <end position="267"/>
    </location>
</feature>
<sequence>MYTFPSLSDTIKEQFSIASFLYKEQNEMDDTFYLCETNYPCLLFPINGNLSLFSSAFTQKQFLLEKEQAILLPAHSGYDLHSTTSCSFFYLTFSGSLAHTLLTKALQHGNYINGNDYFFIQKDIKQIVSCLDTKEPNQEELEILCFSLLTHLSNHTTDTSTLSYPPLVCAAISLMEENYMYLYGIEELATQLEVSKNHLIRLFQSSLKMSPLQYLTSIKIKHAKLLLASGEPSLELIAISCGFSGADYFRKVFKKETGISPKQYQSQQNTSITTSLPNELYL</sequence>
<evidence type="ECO:0000256" key="2">
    <source>
        <dbReference type="ARBA" id="ARBA00023125"/>
    </source>
</evidence>
<dbReference type="PROSITE" id="PS01124">
    <property type="entry name" value="HTH_ARAC_FAMILY_2"/>
    <property type="match status" value="1"/>
</dbReference>
<dbReference type="PRINTS" id="PR00032">
    <property type="entry name" value="HTHARAC"/>
</dbReference>
<dbReference type="GO" id="GO:0043565">
    <property type="term" value="F:sequence-specific DNA binding"/>
    <property type="evidence" value="ECO:0007669"/>
    <property type="project" value="InterPro"/>
</dbReference>
<evidence type="ECO:0000259" key="4">
    <source>
        <dbReference type="PROSITE" id="PS01124"/>
    </source>
</evidence>
<dbReference type="Pfam" id="PF12833">
    <property type="entry name" value="HTH_18"/>
    <property type="match status" value="1"/>
</dbReference>
<keyword evidence="1" id="KW-0805">Transcription regulation</keyword>
<dbReference type="InterPro" id="IPR018060">
    <property type="entry name" value="HTH_AraC"/>
</dbReference>
<keyword evidence="3" id="KW-0804">Transcription</keyword>
<evidence type="ECO:0000256" key="1">
    <source>
        <dbReference type="ARBA" id="ARBA00023015"/>
    </source>
</evidence>
<name>A0A9D9I1E4_9FIRM</name>
<gene>
    <name evidence="5" type="ORF">IAC13_09125</name>
</gene>
<evidence type="ECO:0000313" key="5">
    <source>
        <dbReference type="EMBL" id="MBO8464078.1"/>
    </source>
</evidence>
<dbReference type="EMBL" id="JADIML010000258">
    <property type="protein sequence ID" value="MBO8464078.1"/>
    <property type="molecule type" value="Genomic_DNA"/>
</dbReference>
<dbReference type="GO" id="GO:0003700">
    <property type="term" value="F:DNA-binding transcription factor activity"/>
    <property type="evidence" value="ECO:0007669"/>
    <property type="project" value="InterPro"/>
</dbReference>
<dbReference type="AlphaFoldDB" id="A0A9D9I1E4"/>
<dbReference type="InterPro" id="IPR020449">
    <property type="entry name" value="Tscrpt_reg_AraC-type_HTH"/>
</dbReference>
<evidence type="ECO:0000256" key="3">
    <source>
        <dbReference type="ARBA" id="ARBA00023163"/>
    </source>
</evidence>
<dbReference type="PANTHER" id="PTHR43280">
    <property type="entry name" value="ARAC-FAMILY TRANSCRIPTIONAL REGULATOR"/>
    <property type="match status" value="1"/>
</dbReference>
<keyword evidence="2" id="KW-0238">DNA-binding</keyword>
<evidence type="ECO:0000313" key="6">
    <source>
        <dbReference type="Proteomes" id="UP000823618"/>
    </source>
</evidence>
<dbReference type="SMART" id="SM00342">
    <property type="entry name" value="HTH_ARAC"/>
    <property type="match status" value="1"/>
</dbReference>
<accession>A0A9D9I1E4</accession>
<dbReference type="SUPFAM" id="SSF46689">
    <property type="entry name" value="Homeodomain-like"/>
    <property type="match status" value="2"/>
</dbReference>
<comment type="caution">
    <text evidence="5">The sequence shown here is derived from an EMBL/GenBank/DDBJ whole genome shotgun (WGS) entry which is preliminary data.</text>
</comment>
<organism evidence="5 6">
    <name type="scientific">Candidatus Scybalomonas excrementavium</name>
    <dbReference type="NCBI Taxonomy" id="2840943"/>
    <lineage>
        <taxon>Bacteria</taxon>
        <taxon>Bacillati</taxon>
        <taxon>Bacillota</taxon>
        <taxon>Clostridia</taxon>
        <taxon>Lachnospirales</taxon>
        <taxon>Lachnospiraceae</taxon>
        <taxon>Lachnospiraceae incertae sedis</taxon>
        <taxon>Candidatus Scybalomonas</taxon>
    </lineage>
</organism>
<dbReference type="InterPro" id="IPR009057">
    <property type="entry name" value="Homeodomain-like_sf"/>
</dbReference>
<reference evidence="5" key="2">
    <citation type="journal article" date="2021" name="PeerJ">
        <title>Extensive microbial diversity within the chicken gut microbiome revealed by metagenomics and culture.</title>
        <authorList>
            <person name="Gilroy R."/>
            <person name="Ravi A."/>
            <person name="Getino M."/>
            <person name="Pursley I."/>
            <person name="Horton D.L."/>
            <person name="Alikhan N.F."/>
            <person name="Baker D."/>
            <person name="Gharbi K."/>
            <person name="Hall N."/>
            <person name="Watson M."/>
            <person name="Adriaenssens E.M."/>
            <person name="Foster-Nyarko E."/>
            <person name="Jarju S."/>
            <person name="Secka A."/>
            <person name="Antonio M."/>
            <person name="Oren A."/>
            <person name="Chaudhuri R.R."/>
            <person name="La Ragione R."/>
            <person name="Hildebrand F."/>
            <person name="Pallen M.J."/>
        </authorList>
    </citation>
    <scope>NUCLEOTIDE SEQUENCE</scope>
    <source>
        <strain evidence="5">E3-2379</strain>
    </source>
</reference>
<protein>
    <submittedName>
        <fullName evidence="5">Helix-turn-helix transcriptional regulator</fullName>
    </submittedName>
</protein>
<dbReference type="PANTHER" id="PTHR43280:SF2">
    <property type="entry name" value="HTH-TYPE TRANSCRIPTIONAL REGULATOR EXSA"/>
    <property type="match status" value="1"/>
</dbReference>